<evidence type="ECO:0000313" key="9">
    <source>
        <dbReference type="Proteomes" id="UP000293652"/>
    </source>
</evidence>
<accession>A0A4Q8XWQ3</accession>
<feature type="transmembrane region" description="Helical" evidence="7">
    <location>
        <begin position="328"/>
        <end position="350"/>
    </location>
</feature>
<keyword evidence="5 7" id="KW-1133">Transmembrane helix</keyword>
<name>A0A4Q8XWQ3_RHILE</name>
<comment type="caution">
    <text evidence="8">The sequence shown here is derived from an EMBL/GenBank/DDBJ whole genome shotgun (WGS) entry which is preliminary data.</text>
</comment>
<feature type="transmembrane region" description="Helical" evidence="7">
    <location>
        <begin position="238"/>
        <end position="256"/>
    </location>
</feature>
<reference evidence="8 9" key="1">
    <citation type="submission" date="2019-02" db="EMBL/GenBank/DDBJ databases">
        <title>The genomic architecture of introgression among sibling species of bacteria.</title>
        <authorList>
            <person name="Cavassim M.I.A."/>
            <person name="Moeskjaer S."/>
            <person name="Moslemi C."/>
            <person name="Fields B."/>
            <person name="Bachmann A."/>
            <person name="Vilhjalmsson B."/>
            <person name="Schierup M.H."/>
            <person name="Young J.P.W."/>
            <person name="Andersen S.U."/>
        </authorList>
    </citation>
    <scope>NUCLEOTIDE SEQUENCE [LARGE SCALE GENOMIC DNA]</scope>
    <source>
        <strain evidence="8 9">SM145A</strain>
        <plasmid evidence="8">pSM145A_Rh01</plasmid>
    </source>
</reference>
<feature type="transmembrane region" description="Helical" evidence="7">
    <location>
        <begin position="55"/>
        <end position="73"/>
    </location>
</feature>
<feature type="transmembrane region" description="Helical" evidence="7">
    <location>
        <begin position="268"/>
        <end position="286"/>
    </location>
</feature>
<feature type="transmembrane region" description="Helical" evidence="7">
    <location>
        <begin position="85"/>
        <end position="107"/>
    </location>
</feature>
<comment type="similarity">
    <text evidence="2">Belongs to the UPF0324 family.</text>
</comment>
<evidence type="ECO:0000256" key="6">
    <source>
        <dbReference type="ARBA" id="ARBA00023136"/>
    </source>
</evidence>
<evidence type="ECO:0000256" key="5">
    <source>
        <dbReference type="ARBA" id="ARBA00022989"/>
    </source>
</evidence>
<evidence type="ECO:0000256" key="4">
    <source>
        <dbReference type="ARBA" id="ARBA00022692"/>
    </source>
</evidence>
<keyword evidence="8" id="KW-0614">Plasmid</keyword>
<evidence type="ECO:0000256" key="2">
    <source>
        <dbReference type="ARBA" id="ARBA00007977"/>
    </source>
</evidence>
<organism evidence="8 9">
    <name type="scientific">Rhizobium leguminosarum</name>
    <dbReference type="NCBI Taxonomy" id="384"/>
    <lineage>
        <taxon>Bacteria</taxon>
        <taxon>Pseudomonadati</taxon>
        <taxon>Pseudomonadota</taxon>
        <taxon>Alphaproteobacteria</taxon>
        <taxon>Hyphomicrobiales</taxon>
        <taxon>Rhizobiaceae</taxon>
        <taxon>Rhizobium/Agrobacterium group</taxon>
        <taxon>Rhizobium</taxon>
    </lineage>
</organism>
<proteinExistence type="inferred from homology"/>
<dbReference type="PANTHER" id="PTHR30106:SF2">
    <property type="entry name" value="UPF0324 INNER MEMBRANE PROTEIN YEIH"/>
    <property type="match status" value="1"/>
</dbReference>
<dbReference type="AlphaFoldDB" id="A0A4Q8XWQ3"/>
<feature type="transmembrane region" description="Helical" evidence="7">
    <location>
        <begin position="113"/>
        <end position="133"/>
    </location>
</feature>
<dbReference type="Pfam" id="PF03601">
    <property type="entry name" value="Cons_hypoth698"/>
    <property type="match status" value="1"/>
</dbReference>
<dbReference type="PANTHER" id="PTHR30106">
    <property type="entry name" value="INNER MEMBRANE PROTEIN YEIH-RELATED"/>
    <property type="match status" value="1"/>
</dbReference>
<dbReference type="GO" id="GO:0005886">
    <property type="term" value="C:plasma membrane"/>
    <property type="evidence" value="ECO:0007669"/>
    <property type="project" value="UniProtKB-SubCell"/>
</dbReference>
<feature type="transmembrane region" description="Helical" evidence="7">
    <location>
        <begin position="21"/>
        <end position="43"/>
    </location>
</feature>
<geneLocation type="plasmid" evidence="8">
    <name>pSM145A_Rh01</name>
</geneLocation>
<comment type="subcellular location">
    <subcellularLocation>
        <location evidence="1">Cell membrane</location>
        <topology evidence="1">Multi-pass membrane protein</topology>
    </subcellularLocation>
</comment>
<dbReference type="Proteomes" id="UP000293652">
    <property type="component" value="Unassembled WGS sequence"/>
</dbReference>
<sequence>MWEITVLRKVLPMIVSASRSLSLPAVLPGLALCAAVTLSAYLVEQLQMMIFGSHWIESLVLAILIGIAVRSLVRLPQAFIPGIQFAAKTLLEIAVVLLGASLSTVAIRQAGLPLVAGIAVLVALSLVGSFVIGRLFGLSASLATLVACGNSICGNSAIAAAAPVIGAKPDDIAASIAFTALLGIGAVLTLPLLHLLLGLSAVQYGVFAGLTAYAVPQVLAATASAGAVSTQVGTLVKLIRVMMLGPVILVLGAVHGRRPGGSPVKLRHVLPWFILGFAAMATLRSLDAIPAPLLPGMVAISAAFTVTAMAALGLSVDVRSVAHTGGRVLGAAALSLLALGALGLCLIGLLNIV</sequence>
<feature type="transmembrane region" description="Helical" evidence="7">
    <location>
        <begin position="204"/>
        <end position="226"/>
    </location>
</feature>
<evidence type="ECO:0000313" key="8">
    <source>
        <dbReference type="EMBL" id="TAX69337.1"/>
    </source>
</evidence>
<keyword evidence="3" id="KW-1003">Cell membrane</keyword>
<dbReference type="InterPro" id="IPR018383">
    <property type="entry name" value="UPF0324_pro"/>
</dbReference>
<feature type="transmembrane region" description="Helical" evidence="7">
    <location>
        <begin position="145"/>
        <end position="166"/>
    </location>
</feature>
<gene>
    <name evidence="8" type="ORF">ELI03_25060</name>
</gene>
<evidence type="ECO:0000256" key="1">
    <source>
        <dbReference type="ARBA" id="ARBA00004651"/>
    </source>
</evidence>
<protein>
    <submittedName>
        <fullName evidence="8">Putative sulfate exporter family transporter</fullName>
    </submittedName>
</protein>
<keyword evidence="6 7" id="KW-0472">Membrane</keyword>
<feature type="transmembrane region" description="Helical" evidence="7">
    <location>
        <begin position="292"/>
        <end position="316"/>
    </location>
</feature>
<dbReference type="RefSeq" id="WP_130750612.1">
    <property type="nucleotide sequence ID" value="NZ_SIPC01000002.1"/>
</dbReference>
<keyword evidence="4 7" id="KW-0812">Transmembrane</keyword>
<feature type="transmembrane region" description="Helical" evidence="7">
    <location>
        <begin position="172"/>
        <end position="197"/>
    </location>
</feature>
<evidence type="ECO:0000256" key="3">
    <source>
        <dbReference type="ARBA" id="ARBA00022475"/>
    </source>
</evidence>
<dbReference type="EMBL" id="SIPC01000002">
    <property type="protein sequence ID" value="TAX69337.1"/>
    <property type="molecule type" value="Genomic_DNA"/>
</dbReference>
<evidence type="ECO:0000256" key="7">
    <source>
        <dbReference type="SAM" id="Phobius"/>
    </source>
</evidence>